<dbReference type="GO" id="GO:0005886">
    <property type="term" value="C:plasma membrane"/>
    <property type="evidence" value="ECO:0007669"/>
    <property type="project" value="UniProtKB-SubCell"/>
</dbReference>
<keyword evidence="2" id="KW-0813">Transport</keyword>
<comment type="subcellular location">
    <subcellularLocation>
        <location evidence="1">Cell membrane</location>
        <topology evidence="1">Multi-pass membrane protein</topology>
    </subcellularLocation>
</comment>
<accession>A0A059PZD6</accession>
<evidence type="ECO:0000256" key="2">
    <source>
        <dbReference type="ARBA" id="ARBA00022448"/>
    </source>
</evidence>
<dbReference type="InterPro" id="IPR044566">
    <property type="entry name" value="RMV1-like"/>
</dbReference>
<dbReference type="PANTHER" id="PTHR45826">
    <property type="entry name" value="POLYAMINE TRANSPORTER PUT1"/>
    <property type="match status" value="1"/>
</dbReference>
<dbReference type="PANTHER" id="PTHR45826:SF2">
    <property type="entry name" value="AMINO ACID TRANSPORTER"/>
    <property type="match status" value="1"/>
</dbReference>
<evidence type="ECO:0000256" key="1">
    <source>
        <dbReference type="ARBA" id="ARBA00004651"/>
    </source>
</evidence>
<proteinExistence type="inferred from homology"/>
<keyword evidence="7 9" id="KW-0472">Membrane</keyword>
<keyword evidence="5" id="KW-0769">Symport</keyword>
<sequence length="130" mass="14632">MQAVAALSNVGNFLTEMSSDYYQLLGMAEHGMLPEFFAKRSRHRTPLTGILFSASGVILLSWMSLQEIVATENYLYCFGMILEFVAFVMPRPCLVYVEKKRLLRFSISADLPDLPDAQETAEDDAVPLLF</sequence>
<evidence type="ECO:0000256" key="6">
    <source>
        <dbReference type="ARBA" id="ARBA00022989"/>
    </source>
</evidence>
<evidence type="ECO:0000256" key="4">
    <source>
        <dbReference type="ARBA" id="ARBA00022692"/>
    </source>
</evidence>
<name>A0A059PZD6_9POAL</name>
<evidence type="ECO:0000256" key="5">
    <source>
        <dbReference type="ARBA" id="ARBA00022847"/>
    </source>
</evidence>
<dbReference type="InterPro" id="IPR002293">
    <property type="entry name" value="AA/rel_permease1"/>
</dbReference>
<dbReference type="AlphaFoldDB" id="A0A059PZD6"/>
<protein>
    <submittedName>
        <fullName evidence="10">Amino acid permease-like protein</fullName>
    </submittedName>
</protein>
<evidence type="ECO:0000256" key="8">
    <source>
        <dbReference type="ARBA" id="ARBA00024041"/>
    </source>
</evidence>
<keyword evidence="3" id="KW-1003">Cell membrane</keyword>
<keyword evidence="6 9" id="KW-1133">Transmembrane helix</keyword>
<dbReference type="Gene3D" id="1.20.1740.10">
    <property type="entry name" value="Amino acid/polyamine transporter I"/>
    <property type="match status" value="1"/>
</dbReference>
<evidence type="ECO:0000256" key="9">
    <source>
        <dbReference type="SAM" id="Phobius"/>
    </source>
</evidence>
<dbReference type="EMBL" id="KF184687">
    <property type="protein sequence ID" value="AGT16592.1"/>
    <property type="molecule type" value="Genomic_DNA"/>
</dbReference>
<evidence type="ECO:0000313" key="10">
    <source>
        <dbReference type="EMBL" id="AGT16592.1"/>
    </source>
</evidence>
<feature type="transmembrane region" description="Helical" evidence="9">
    <location>
        <begin position="75"/>
        <end position="97"/>
    </location>
</feature>
<gene>
    <name evidence="10" type="ORF">SHCRBa_009_E01_R_100</name>
</gene>
<dbReference type="GO" id="GO:0015293">
    <property type="term" value="F:symporter activity"/>
    <property type="evidence" value="ECO:0007669"/>
    <property type="project" value="UniProtKB-KW"/>
</dbReference>
<dbReference type="GO" id="GO:0015203">
    <property type="term" value="F:polyamine transmembrane transporter activity"/>
    <property type="evidence" value="ECO:0007669"/>
    <property type="project" value="UniProtKB-ARBA"/>
</dbReference>
<evidence type="ECO:0000256" key="3">
    <source>
        <dbReference type="ARBA" id="ARBA00022475"/>
    </source>
</evidence>
<evidence type="ECO:0000256" key="7">
    <source>
        <dbReference type="ARBA" id="ARBA00023136"/>
    </source>
</evidence>
<organism evidence="10">
    <name type="scientific">Saccharum hybrid cultivar R570</name>
    <dbReference type="NCBI Taxonomy" id="131158"/>
    <lineage>
        <taxon>Eukaryota</taxon>
        <taxon>Viridiplantae</taxon>
        <taxon>Streptophyta</taxon>
        <taxon>Embryophyta</taxon>
        <taxon>Tracheophyta</taxon>
        <taxon>Spermatophyta</taxon>
        <taxon>Magnoliopsida</taxon>
        <taxon>Liliopsida</taxon>
        <taxon>Poales</taxon>
        <taxon>Poaceae</taxon>
        <taxon>PACMAD clade</taxon>
        <taxon>Panicoideae</taxon>
        <taxon>Andropogonodae</taxon>
        <taxon>Andropogoneae</taxon>
        <taxon>Saccharinae</taxon>
        <taxon>Saccharum</taxon>
        <taxon>Saccharum officinarum species complex</taxon>
    </lineage>
</organism>
<keyword evidence="4 9" id="KW-0812">Transmembrane</keyword>
<reference evidence="10" key="1">
    <citation type="submission" date="2013-05" db="EMBL/GenBank/DDBJ databases">
        <title>Building the sugarcane genome for biotechnology and identifying evolutionary trends.</title>
        <authorList>
            <person name="De Setta N."/>
            <person name="Monteiro-Vitorello C.B."/>
            <person name="Metcalfe C.J."/>
            <person name="Cruz G.M.Q."/>
            <person name="Del Bem L.E."/>
            <person name="Vicentini R."/>
            <person name="Nogueira F.T.S."/>
            <person name="Campos R.A."/>
            <person name="Nunes S.L."/>
            <person name="Turrini P.C.G."/>
            <person name="Vieira A.P."/>
            <person name="Cruz E.A.O."/>
            <person name="Correa T.C.S."/>
            <person name="Hotta C.T."/>
            <person name="de Mello-Varani A."/>
            <person name="Vautrin S."/>
            <person name="Trindade A.S."/>
            <person name="Vilela M.M."/>
            <person name="Horta C.L."/>
            <person name="Sato P.M."/>
            <person name="de Andrade R.F."/>
            <person name="Nishiyama M.Y."/>
            <person name="Cardoso-Silva C.B."/>
            <person name="Scortecci K.C."/>
            <person name="Garcia A.A.F."/>
            <person name="Carneiro M.S."/>
            <person name="Kim C."/>
            <person name="Paterson A.H."/>
            <person name="Berges H."/>
            <person name="D'Hont A."/>
            <person name="de-Souza A.P."/>
            <person name="Souza G.M."/>
            <person name="Vincentz M."/>
            <person name="Kitajima J.P."/>
            <person name="Van Sluys M.-A."/>
        </authorList>
    </citation>
    <scope>NUCLEOTIDE SEQUENCE</scope>
</reference>
<comment type="similarity">
    <text evidence="8">Belongs to the amino acid-polyamine-organocation (APC) superfamily. Polyamine:cation symporter (PHS) (TC 2.A.3.12) family.</text>
</comment>
<feature type="transmembrane region" description="Helical" evidence="9">
    <location>
        <begin position="45"/>
        <end position="63"/>
    </location>
</feature>
<dbReference type="Pfam" id="PF13520">
    <property type="entry name" value="AA_permease_2"/>
    <property type="match status" value="1"/>
</dbReference>